<proteinExistence type="predicted"/>
<evidence type="ECO:0000313" key="3">
    <source>
        <dbReference type="Proteomes" id="UP000013378"/>
    </source>
</evidence>
<accession>R1CHL2</accession>
<dbReference type="AlphaFoldDB" id="R1CHL2"/>
<dbReference type="eggNOG" id="COG1708">
    <property type="taxonomic scope" value="Bacteria"/>
</dbReference>
<dbReference type="InterPro" id="IPR043519">
    <property type="entry name" value="NT_sf"/>
</dbReference>
<dbReference type="RefSeq" id="WP_006306238.1">
    <property type="nucleotide sequence ID" value="NZ_ARZA01000020.1"/>
</dbReference>
<gene>
    <name evidence="2" type="ORF">L21TH_0140</name>
</gene>
<dbReference type="Proteomes" id="UP000013378">
    <property type="component" value="Unassembled WGS sequence"/>
</dbReference>
<dbReference type="Gene3D" id="3.30.460.10">
    <property type="entry name" value="Beta Polymerase, domain 2"/>
    <property type="match status" value="1"/>
</dbReference>
<protein>
    <submittedName>
        <fullName evidence="2">DNA polymerase, beta domain protein region</fullName>
    </submittedName>
</protein>
<keyword evidence="3" id="KW-1185">Reference proteome</keyword>
<feature type="domain" description="Polymerase beta nucleotidyltransferase" evidence="1">
    <location>
        <begin position="13"/>
        <end position="99"/>
    </location>
</feature>
<organism evidence="2 3">
    <name type="scientific">Caldisalinibacter kiritimatiensis</name>
    <dbReference type="NCBI Taxonomy" id="1304284"/>
    <lineage>
        <taxon>Bacteria</taxon>
        <taxon>Bacillati</taxon>
        <taxon>Bacillota</taxon>
        <taxon>Tissierellia</taxon>
        <taxon>Tissierellales</taxon>
        <taxon>Thermohalobacteraceae</taxon>
        <taxon>Caldisalinibacter</taxon>
    </lineage>
</organism>
<sequence>MNLGISEKSFDLIVSALSEWGEIESAAVFGSRAMGNYKRGSDIDLVIYGSEIKPEIVNELSVMLNEKLPIPYYVDVVHYESLKHEGLKRHIDTYGKIFYISK</sequence>
<dbReference type="OrthoDB" id="9803106at2"/>
<name>R1CHL2_9FIRM</name>
<comment type="caution">
    <text evidence="2">The sequence shown here is derived from an EMBL/GenBank/DDBJ whole genome shotgun (WGS) entry which is preliminary data.</text>
</comment>
<dbReference type="CDD" id="cd05403">
    <property type="entry name" value="NT_KNTase_like"/>
    <property type="match status" value="1"/>
</dbReference>
<dbReference type="Pfam" id="PF18765">
    <property type="entry name" value="Polbeta"/>
    <property type="match status" value="1"/>
</dbReference>
<dbReference type="EMBL" id="ARZA01000020">
    <property type="protein sequence ID" value="EOD01785.1"/>
    <property type="molecule type" value="Genomic_DNA"/>
</dbReference>
<reference evidence="2 3" key="1">
    <citation type="journal article" date="2015" name="Geomicrobiol. J.">
        <title>Caldisalinibacter kiritimatiensis gen. nov., sp. nov., a moderately thermohalophilic thiosulfate-reducing bacterium from a hypersaline microbial mat.</title>
        <authorList>
            <person name="Ben Hania W."/>
            <person name="Joseph M."/>
            <person name="Fiebig A."/>
            <person name="Bunk B."/>
            <person name="Klenk H.-P."/>
            <person name="Fardeau M.-L."/>
            <person name="Spring S."/>
        </authorList>
    </citation>
    <scope>NUCLEOTIDE SEQUENCE [LARGE SCALE GENOMIC DNA]</scope>
    <source>
        <strain evidence="2 3">L21-TH-D2</strain>
    </source>
</reference>
<evidence type="ECO:0000259" key="1">
    <source>
        <dbReference type="Pfam" id="PF18765"/>
    </source>
</evidence>
<evidence type="ECO:0000313" key="2">
    <source>
        <dbReference type="EMBL" id="EOD01785.1"/>
    </source>
</evidence>
<dbReference type="SUPFAM" id="SSF81301">
    <property type="entry name" value="Nucleotidyltransferase"/>
    <property type="match status" value="1"/>
</dbReference>
<dbReference type="InterPro" id="IPR041633">
    <property type="entry name" value="Polbeta"/>
</dbReference>